<feature type="transmembrane region" description="Helical" evidence="2">
    <location>
        <begin position="180"/>
        <end position="201"/>
    </location>
</feature>
<feature type="compositionally biased region" description="Polar residues" evidence="1">
    <location>
        <begin position="1163"/>
        <end position="1174"/>
    </location>
</feature>
<feature type="region of interest" description="Disordered" evidence="1">
    <location>
        <begin position="508"/>
        <end position="556"/>
    </location>
</feature>
<feature type="transmembrane region" description="Helical" evidence="2">
    <location>
        <begin position="912"/>
        <end position="935"/>
    </location>
</feature>
<feature type="compositionally biased region" description="Low complexity" evidence="1">
    <location>
        <begin position="538"/>
        <end position="551"/>
    </location>
</feature>
<reference evidence="3" key="1">
    <citation type="journal article" date="2023" name="PhytoFront">
        <title>Draft Genome Resources of Seven Strains of Tilletia horrida, Causal Agent of Kernel Smut of Rice.</title>
        <authorList>
            <person name="Khanal S."/>
            <person name="Antony Babu S."/>
            <person name="Zhou X.G."/>
        </authorList>
    </citation>
    <scope>NUCLEOTIDE SEQUENCE</scope>
    <source>
        <strain evidence="3">TX3</strain>
    </source>
</reference>
<keyword evidence="4" id="KW-1185">Reference proteome</keyword>
<feature type="compositionally biased region" description="Low complexity" evidence="1">
    <location>
        <begin position="1814"/>
        <end position="1832"/>
    </location>
</feature>
<feature type="compositionally biased region" description="Basic residues" evidence="1">
    <location>
        <begin position="1786"/>
        <end position="1803"/>
    </location>
</feature>
<feature type="compositionally biased region" description="Low complexity" evidence="1">
    <location>
        <begin position="445"/>
        <end position="456"/>
    </location>
</feature>
<feature type="compositionally biased region" description="Basic and acidic residues" evidence="1">
    <location>
        <begin position="1144"/>
        <end position="1155"/>
    </location>
</feature>
<evidence type="ECO:0000256" key="2">
    <source>
        <dbReference type="SAM" id="Phobius"/>
    </source>
</evidence>
<protein>
    <submittedName>
        <fullName evidence="3">Uncharacterized protein</fullName>
    </submittedName>
</protein>
<feature type="compositionally biased region" description="Polar residues" evidence="1">
    <location>
        <begin position="657"/>
        <end position="674"/>
    </location>
</feature>
<name>A0AAN6JNC3_9BASI</name>
<feature type="compositionally biased region" description="Polar residues" evidence="1">
    <location>
        <begin position="420"/>
        <end position="438"/>
    </location>
</feature>
<feature type="compositionally biased region" description="Basic and acidic residues" evidence="1">
    <location>
        <begin position="1310"/>
        <end position="1324"/>
    </location>
</feature>
<feature type="transmembrane region" description="Helical" evidence="2">
    <location>
        <begin position="947"/>
        <end position="966"/>
    </location>
</feature>
<feature type="region of interest" description="Disordered" evidence="1">
    <location>
        <begin position="363"/>
        <end position="392"/>
    </location>
</feature>
<dbReference type="EMBL" id="JAPDMQ010000005">
    <property type="protein sequence ID" value="KAK0541005.1"/>
    <property type="molecule type" value="Genomic_DNA"/>
</dbReference>
<feature type="compositionally biased region" description="Polar residues" evidence="1">
    <location>
        <begin position="370"/>
        <end position="387"/>
    </location>
</feature>
<feature type="transmembrane region" description="Helical" evidence="2">
    <location>
        <begin position="213"/>
        <end position="240"/>
    </location>
</feature>
<gene>
    <name evidence="3" type="ORF">OC842_000211</name>
</gene>
<keyword evidence="2" id="KW-0812">Transmembrane</keyword>
<feature type="region of interest" description="Disordered" evidence="1">
    <location>
        <begin position="1137"/>
        <end position="1174"/>
    </location>
</feature>
<feature type="region of interest" description="Disordered" evidence="1">
    <location>
        <begin position="1497"/>
        <end position="1550"/>
    </location>
</feature>
<evidence type="ECO:0000313" key="3">
    <source>
        <dbReference type="EMBL" id="KAK0541005.1"/>
    </source>
</evidence>
<evidence type="ECO:0000313" key="4">
    <source>
        <dbReference type="Proteomes" id="UP001176521"/>
    </source>
</evidence>
<feature type="compositionally biased region" description="Polar residues" evidence="1">
    <location>
        <begin position="1391"/>
        <end position="1406"/>
    </location>
</feature>
<feature type="region of interest" description="Disordered" evidence="1">
    <location>
        <begin position="276"/>
        <end position="314"/>
    </location>
</feature>
<feature type="region of interest" description="Disordered" evidence="1">
    <location>
        <begin position="420"/>
        <end position="472"/>
    </location>
</feature>
<feature type="compositionally biased region" description="Basic and acidic residues" evidence="1">
    <location>
        <begin position="678"/>
        <end position="688"/>
    </location>
</feature>
<feature type="region of interest" description="Disordered" evidence="1">
    <location>
        <begin position="657"/>
        <end position="719"/>
    </location>
</feature>
<feature type="region of interest" description="Disordered" evidence="1">
    <location>
        <begin position="1779"/>
        <end position="1839"/>
    </location>
</feature>
<feature type="transmembrane region" description="Helical" evidence="2">
    <location>
        <begin position="6"/>
        <end position="32"/>
    </location>
</feature>
<organism evidence="3 4">
    <name type="scientific">Tilletia horrida</name>
    <dbReference type="NCBI Taxonomy" id="155126"/>
    <lineage>
        <taxon>Eukaryota</taxon>
        <taxon>Fungi</taxon>
        <taxon>Dikarya</taxon>
        <taxon>Basidiomycota</taxon>
        <taxon>Ustilaginomycotina</taxon>
        <taxon>Exobasidiomycetes</taxon>
        <taxon>Tilletiales</taxon>
        <taxon>Tilletiaceae</taxon>
        <taxon>Tilletia</taxon>
    </lineage>
</organism>
<dbReference type="Proteomes" id="UP001176521">
    <property type="component" value="Unassembled WGS sequence"/>
</dbReference>
<accession>A0AAN6JNC3</accession>
<comment type="caution">
    <text evidence="3">The sequence shown here is derived from an EMBL/GenBank/DDBJ whole genome shotgun (WGS) entry which is preliminary data.</text>
</comment>
<sequence length="1958" mass="211946">MLGLILSTLILAFVSVLSSFAVLLRILLPVVYGSTAFFSRRGAYGANPQKTFADLRSSFGGSIASRRPSDVDWNHGRRGSGADSLLAGPARLRSAQRVQVWLAIFDIISTAFLIASWIAVATTSHPTWTSYPPSPFYDGQTAALMAIALCLRPILLSLVSVMSLAHVRLGRSSYLGKLDWGLWATTSLFTVGLSIITWLVFHFAPRRAATRVITGLLVGLNAILLVTATMALLGLMWTIYQAKIAFRIALHASKPYPAYEHRFPSTTTINPPVAEKHKEHNSAPTLPNEQLIEDVPRTTSDRGTFGQHAKSNEPTCIDGLSEAFNFTVPVSAEAEIHLGTVTTTTGGAMSAVAGSAVPSSADPYHMAMSNPASTQKGTISTARSQHTGPLRGSLSKVEATMLTPMPESDQELPGFQQKARLNSDVSATSKTHGFFSSDQYDRRPSGVSMASGASSGNHEDRPLPYGPNNKSRKSLREVLDDISRSVHGVDVNDWRHSLSQIRVAGSALSDDDATTLHQPSPRQSAHPETVLPQVPEVSSSGVTSSHSSAISPTRIRREVEEQVDRMFAEVGLSNFIKDKWREIVPTGSLPLVRSPNLLSVETDNRGHSAERGWQRASTHAQLQTVPFATKLTAQPPASPMDMSYIPHTYDPNFDGTFSRSAETGDSPSHFSTTGIRCVRPDATTDRSAEQSSEPRTVPIFSRTAAPRSGTFGHQDETSHHAVSLRKNLPGHAATVNLRPSQPSPLRNTFDSAVSQTLGPHFVPRLREPYFNPAFLAPTAHQLGFIHVPPSHSFPSFGARTSDAPGRSSSAPFSDAASELVQAVQGGGDDVLGAHSALVRIASHATLRAAVQRVEFDLSHEEDRLAKEAQIGLNAAVAHRSVKVAEQNQRLHALKQAQWQEERMSNRETKVALLRLSGHLLSLWLPFVLSMPYLLYAAAQPRAVSVPFILPLLFSLSLTLCGPLSLFQTIIIHGSGLATLTSWTQGGHPLQSNSGRSSTRSLSAQYGNTNVNSSEHTLLATTRKSPQDPRLQDFSVRIERAESGYVDDRVRSVPYRREHWTAGEVVGDRVARPRSALLRGLSLIFETHPRLEVLPFQAEPEAASRRVRLPNSSVDIMNDGGHSRIPSFEQVNLDIRRNAAGPNSEGRHSAGIERRAPSSHPRSRNGTTHSGTGTFQLDGLSAMLLPRIVPGLSIGPDVAIADDDEQTLVEEYQSFYRRYLSDLPDIFNLNSARQAFQEARRSILRRVNVRPNPARAATAWNIAATNVSTPNATGGYTDPGDDSVHSFTTAAEASEAEEARINPLGPPSEPEAERNDLQADEDASRRPVFNWTPQPAQVSPPRLPVGRSSSVSIEVGKTLAGHSNVTTRSRQGRHRRDATSLPDAKPEVLAQFQETEAHTSMTASTSMPLGLHGVSTPTEDPRPLPQPPASPPAADTSLNLSVNGREESHRRSLASDLGLASARRSLGSEMGLESVGSGRQRKSLSSDFGLLLAALREQKEDSPASSKRLTSDSVSSTIMSEEISLSSPSRHGETPARSLLMHSSPPAPQARAKMIPEPLSSSSTVEESVERSTEEMNKVETELQTGNQGMVDVGMDQLPSEEELAEAVHHMDPLTLHRYLHPAIPLETLDEVTEEMTNDLTRSLDAIWTRSQRDSFMSTRRNAVDATPVKMSLDDVRSELGIDTPRSAVGQFGYAYIARRNALADVHAAKSSTGSTKLSDPPAGDLAVSAFDSSVWISSAPAPLAFSLPQECGDSQRTRTASSATASTIGFEREAEWVENEQAPVLKKGKAKDKGTARNRRSHTQHSDISNVKRTSFNTSSSSASSSRSSTTTIAAQAMPQTVPDSPWAVVAPRGEADFTITSPPPLLDMASAAESENWGSMVNQRIRRYEQMTEETPCKPGLKKSPNGAILEDDDSHVANTYAQPASLGRKSARTSASIPAIHVRAPSDSSAMSFYHF</sequence>
<feature type="compositionally biased region" description="Polar residues" evidence="1">
    <location>
        <begin position="1502"/>
        <end position="1528"/>
    </location>
</feature>
<keyword evidence="2" id="KW-0472">Membrane</keyword>
<proteinExistence type="predicted"/>
<evidence type="ECO:0000256" key="1">
    <source>
        <dbReference type="SAM" id="MobiDB-lite"/>
    </source>
</evidence>
<feature type="region of interest" description="Disordered" evidence="1">
    <location>
        <begin position="1290"/>
        <end position="1455"/>
    </location>
</feature>
<feature type="transmembrane region" description="Helical" evidence="2">
    <location>
        <begin position="100"/>
        <end position="120"/>
    </location>
</feature>
<keyword evidence="2" id="KW-1133">Transmembrane helix</keyword>